<name>A0ABR4PZG0_9CEST</name>
<sequence>MEEPKKNGNYVFIIEVQSEHLGRGDRWVVTVDVKQEGSPCRNVPTRVEITSVLPAARPVTAIRRDQSVFSAIPSRVSAPADLGLKAESVIFVEKVIGISPSADPVNAMERLRNVIKLPLLG</sequence>
<protein>
    <recommendedName>
        <fullName evidence="3">Type II toxin-antitoxin system PemK/MazF family toxin</fullName>
    </recommendedName>
</protein>
<gene>
    <name evidence="1" type="ORF">TcWFU_001695</name>
</gene>
<reference evidence="1 2" key="1">
    <citation type="journal article" date="2022" name="Front. Cell. Infect. Microbiol.">
        <title>The Genomes of Two Strains of Taenia crassiceps the Animal Model for the Study of Human Cysticercosis.</title>
        <authorList>
            <person name="Bobes R.J."/>
            <person name="Estrada K."/>
            <person name="Rios-Valencia D.G."/>
            <person name="Calderon-Gallegos A."/>
            <person name="de la Torre P."/>
            <person name="Carrero J.C."/>
            <person name="Sanchez-Flores A."/>
            <person name="Laclette J.P."/>
        </authorList>
    </citation>
    <scope>NUCLEOTIDE SEQUENCE [LARGE SCALE GENOMIC DNA]</scope>
    <source>
        <strain evidence="1">WFUcys</strain>
    </source>
</reference>
<accession>A0ABR4PZG0</accession>
<dbReference type="Proteomes" id="UP001651158">
    <property type="component" value="Unassembled WGS sequence"/>
</dbReference>
<evidence type="ECO:0000313" key="1">
    <source>
        <dbReference type="EMBL" id="KAL5102624.1"/>
    </source>
</evidence>
<dbReference type="EMBL" id="JAKROA010000048">
    <property type="protein sequence ID" value="KAL5102624.1"/>
    <property type="molecule type" value="Genomic_DNA"/>
</dbReference>
<keyword evidence="2" id="KW-1185">Reference proteome</keyword>
<organism evidence="1 2">
    <name type="scientific">Taenia crassiceps</name>
    <dbReference type="NCBI Taxonomy" id="6207"/>
    <lineage>
        <taxon>Eukaryota</taxon>
        <taxon>Metazoa</taxon>
        <taxon>Spiralia</taxon>
        <taxon>Lophotrochozoa</taxon>
        <taxon>Platyhelminthes</taxon>
        <taxon>Cestoda</taxon>
        <taxon>Eucestoda</taxon>
        <taxon>Cyclophyllidea</taxon>
        <taxon>Taeniidae</taxon>
        <taxon>Taenia</taxon>
    </lineage>
</organism>
<evidence type="ECO:0008006" key="3">
    <source>
        <dbReference type="Google" id="ProtNLM"/>
    </source>
</evidence>
<comment type="caution">
    <text evidence="1">The sequence shown here is derived from an EMBL/GenBank/DDBJ whole genome shotgun (WGS) entry which is preliminary data.</text>
</comment>
<proteinExistence type="predicted"/>
<evidence type="ECO:0000313" key="2">
    <source>
        <dbReference type="Proteomes" id="UP001651158"/>
    </source>
</evidence>